<accession>A0AAV4BJG5</accession>
<evidence type="ECO:0000313" key="2">
    <source>
        <dbReference type="EMBL" id="GFO19733.1"/>
    </source>
</evidence>
<dbReference type="EMBL" id="BLXT01005083">
    <property type="protein sequence ID" value="GFO19733.1"/>
    <property type="molecule type" value="Genomic_DNA"/>
</dbReference>
<name>A0AAV4BJG5_9GAST</name>
<sequence length="163" mass="19269">MDWTHNTRTLPPWVTTHLRLQIDTGIPINGLVVLRNGWRRVGQGRAGEVGQENTRRVGHKIRRQVTRFDTTVKEIDSTDCVWCAEKAPDVEGQSEGMSRKKQKEKVIVSRQLFRIANPRNIRWKLLQTEEEEEMEEEEEKEKEEEEKEEEEEMEEEEKNKLGK</sequence>
<dbReference type="Proteomes" id="UP000735302">
    <property type="component" value="Unassembled WGS sequence"/>
</dbReference>
<comment type="caution">
    <text evidence="2">The sequence shown here is derived from an EMBL/GenBank/DDBJ whole genome shotgun (WGS) entry which is preliminary data.</text>
</comment>
<dbReference type="AlphaFoldDB" id="A0AAV4BJG5"/>
<reference evidence="2 3" key="1">
    <citation type="journal article" date="2021" name="Elife">
        <title>Chloroplast acquisition without the gene transfer in kleptoplastic sea slugs, Plakobranchus ocellatus.</title>
        <authorList>
            <person name="Maeda T."/>
            <person name="Takahashi S."/>
            <person name="Yoshida T."/>
            <person name="Shimamura S."/>
            <person name="Takaki Y."/>
            <person name="Nagai Y."/>
            <person name="Toyoda A."/>
            <person name="Suzuki Y."/>
            <person name="Arimoto A."/>
            <person name="Ishii H."/>
            <person name="Satoh N."/>
            <person name="Nishiyama T."/>
            <person name="Hasebe M."/>
            <person name="Maruyama T."/>
            <person name="Minagawa J."/>
            <person name="Obokata J."/>
            <person name="Shigenobu S."/>
        </authorList>
    </citation>
    <scope>NUCLEOTIDE SEQUENCE [LARGE SCALE GENOMIC DNA]</scope>
</reference>
<evidence type="ECO:0000256" key="1">
    <source>
        <dbReference type="SAM" id="MobiDB-lite"/>
    </source>
</evidence>
<proteinExistence type="predicted"/>
<organism evidence="2 3">
    <name type="scientific">Plakobranchus ocellatus</name>
    <dbReference type="NCBI Taxonomy" id="259542"/>
    <lineage>
        <taxon>Eukaryota</taxon>
        <taxon>Metazoa</taxon>
        <taxon>Spiralia</taxon>
        <taxon>Lophotrochozoa</taxon>
        <taxon>Mollusca</taxon>
        <taxon>Gastropoda</taxon>
        <taxon>Heterobranchia</taxon>
        <taxon>Euthyneura</taxon>
        <taxon>Panpulmonata</taxon>
        <taxon>Sacoglossa</taxon>
        <taxon>Placobranchoidea</taxon>
        <taxon>Plakobranchidae</taxon>
        <taxon>Plakobranchus</taxon>
    </lineage>
</organism>
<protein>
    <submittedName>
        <fullName evidence="2">Uncharacterized protein</fullName>
    </submittedName>
</protein>
<feature type="compositionally biased region" description="Acidic residues" evidence="1">
    <location>
        <begin position="128"/>
        <end position="156"/>
    </location>
</feature>
<gene>
    <name evidence="2" type="ORF">PoB_004623800</name>
</gene>
<feature type="region of interest" description="Disordered" evidence="1">
    <location>
        <begin position="126"/>
        <end position="163"/>
    </location>
</feature>
<evidence type="ECO:0000313" key="3">
    <source>
        <dbReference type="Proteomes" id="UP000735302"/>
    </source>
</evidence>
<keyword evidence="3" id="KW-1185">Reference proteome</keyword>